<dbReference type="PANTHER" id="PTHR31851">
    <property type="entry name" value="FE(2+)/MN(2+) TRANSPORTER PCL1"/>
    <property type="match status" value="1"/>
</dbReference>
<keyword evidence="7" id="KW-1185">Reference proteome</keyword>
<feature type="transmembrane region" description="Helical" evidence="5">
    <location>
        <begin position="220"/>
        <end position="242"/>
    </location>
</feature>
<organism evidence="6 7">
    <name type="scientific">Sphingomonas vulcanisoli</name>
    <dbReference type="NCBI Taxonomy" id="1658060"/>
    <lineage>
        <taxon>Bacteria</taxon>
        <taxon>Pseudomonadati</taxon>
        <taxon>Pseudomonadota</taxon>
        <taxon>Alphaproteobacteria</taxon>
        <taxon>Sphingomonadales</taxon>
        <taxon>Sphingomonadaceae</taxon>
        <taxon>Sphingomonas</taxon>
    </lineage>
</organism>
<keyword evidence="4 5" id="KW-0472">Membrane</keyword>
<evidence type="ECO:0000256" key="4">
    <source>
        <dbReference type="ARBA" id="ARBA00023136"/>
    </source>
</evidence>
<dbReference type="Proteomes" id="UP000727456">
    <property type="component" value="Unassembled WGS sequence"/>
</dbReference>
<dbReference type="Pfam" id="PF01988">
    <property type="entry name" value="VIT1"/>
    <property type="match status" value="1"/>
</dbReference>
<accession>A0ABX0TXF2</accession>
<comment type="subcellular location">
    <subcellularLocation>
        <location evidence="1">Endomembrane system</location>
        <topology evidence="1">Multi-pass membrane protein</topology>
    </subcellularLocation>
</comment>
<evidence type="ECO:0000313" key="7">
    <source>
        <dbReference type="Proteomes" id="UP000727456"/>
    </source>
</evidence>
<evidence type="ECO:0000256" key="5">
    <source>
        <dbReference type="SAM" id="Phobius"/>
    </source>
</evidence>
<gene>
    <name evidence="6" type="ORF">FHS31_003036</name>
</gene>
<name>A0ABX0TXF2_9SPHN</name>
<dbReference type="InterPro" id="IPR008217">
    <property type="entry name" value="Ccc1_fam"/>
</dbReference>
<evidence type="ECO:0000313" key="6">
    <source>
        <dbReference type="EMBL" id="NIJ09404.1"/>
    </source>
</evidence>
<reference evidence="6 7" key="1">
    <citation type="submission" date="2020-03" db="EMBL/GenBank/DDBJ databases">
        <title>Genomic Encyclopedia of Type Strains, Phase III (KMG-III): the genomes of soil and plant-associated and newly described type strains.</title>
        <authorList>
            <person name="Whitman W."/>
        </authorList>
    </citation>
    <scope>NUCLEOTIDE SEQUENCE [LARGE SCALE GENOMIC DNA]</scope>
    <source>
        <strain evidence="6 7">CECT 8804</strain>
    </source>
</reference>
<dbReference type="EMBL" id="JAAOZC010000010">
    <property type="protein sequence ID" value="NIJ09404.1"/>
    <property type="molecule type" value="Genomic_DNA"/>
</dbReference>
<comment type="caution">
    <text evidence="6">The sequence shown here is derived from an EMBL/GenBank/DDBJ whole genome shotgun (WGS) entry which is preliminary data.</text>
</comment>
<proteinExistence type="predicted"/>
<evidence type="ECO:0000256" key="3">
    <source>
        <dbReference type="ARBA" id="ARBA00022989"/>
    </source>
</evidence>
<evidence type="ECO:0000256" key="2">
    <source>
        <dbReference type="ARBA" id="ARBA00022692"/>
    </source>
</evidence>
<evidence type="ECO:0000256" key="1">
    <source>
        <dbReference type="ARBA" id="ARBA00004127"/>
    </source>
</evidence>
<keyword evidence="2 5" id="KW-0812">Transmembrane</keyword>
<feature type="transmembrane region" description="Helical" evidence="5">
    <location>
        <begin position="159"/>
        <end position="180"/>
    </location>
</feature>
<feature type="transmembrane region" description="Helical" evidence="5">
    <location>
        <begin position="186"/>
        <end position="208"/>
    </location>
</feature>
<sequence length="243" mass="24495">MLMEDSVFRHRRPRRHRENHSIDRIGWLRASVLGANDGALSTASLIVGVAGAGVSHSSILLTGSAALIAGALSMAVGEYVSVSSQADLEAAELAKEAAELEKDPASERRELEAIYERRGVSPATARLVAGELMDHDALAAHAQDELGLADATAAQPLRAAATSAAGFAAGAILPLLTAVAADTPMVVPAVVAITLFALALLGALGAATGGASVARGIVRVVCLGAIALLATTTLGHLFGAVAG</sequence>
<keyword evidence="3 5" id="KW-1133">Transmembrane helix</keyword>
<protein>
    <submittedName>
        <fullName evidence="6">VIT1/CCC1 family predicted Fe2+/Mn2+ transporter</fullName>
    </submittedName>
</protein>